<comment type="subcellular location">
    <subcellularLocation>
        <location evidence="1">Secreted</location>
    </subcellularLocation>
</comment>
<reference evidence="5" key="1">
    <citation type="journal article" date="2019" name="bioRxiv">
        <title>The Genome of the Zebra Mussel, Dreissena polymorpha: A Resource for Invasive Species Research.</title>
        <authorList>
            <person name="McCartney M.A."/>
            <person name="Auch B."/>
            <person name="Kono T."/>
            <person name="Mallez S."/>
            <person name="Zhang Y."/>
            <person name="Obille A."/>
            <person name="Becker A."/>
            <person name="Abrahante J.E."/>
            <person name="Garbe J."/>
            <person name="Badalamenti J.P."/>
            <person name="Herman A."/>
            <person name="Mangelson H."/>
            <person name="Liachko I."/>
            <person name="Sullivan S."/>
            <person name="Sone E.D."/>
            <person name="Koren S."/>
            <person name="Silverstein K.A.T."/>
            <person name="Beckman K.B."/>
            <person name="Gohl D.M."/>
        </authorList>
    </citation>
    <scope>NUCLEOTIDE SEQUENCE</scope>
    <source>
        <strain evidence="5">Duluth1</strain>
        <tissue evidence="5">Whole animal</tissue>
    </source>
</reference>
<protein>
    <submittedName>
        <fullName evidence="5">Uncharacterized protein</fullName>
    </submittedName>
</protein>
<keyword evidence="6" id="KW-1185">Reference proteome</keyword>
<keyword evidence="4" id="KW-0732">Signal</keyword>
<dbReference type="InterPro" id="IPR010345">
    <property type="entry name" value="IL-17_fam"/>
</dbReference>
<reference evidence="5" key="2">
    <citation type="submission" date="2020-11" db="EMBL/GenBank/DDBJ databases">
        <authorList>
            <person name="McCartney M.A."/>
            <person name="Auch B."/>
            <person name="Kono T."/>
            <person name="Mallez S."/>
            <person name="Becker A."/>
            <person name="Gohl D.M."/>
            <person name="Silverstein K.A.T."/>
            <person name="Koren S."/>
            <person name="Bechman K.B."/>
            <person name="Herman A."/>
            <person name="Abrahante J.E."/>
            <person name="Garbe J."/>
        </authorList>
    </citation>
    <scope>NUCLEOTIDE SEQUENCE</scope>
    <source>
        <strain evidence="5">Duluth1</strain>
        <tissue evidence="5">Whole animal</tissue>
    </source>
</reference>
<evidence type="ECO:0000256" key="2">
    <source>
        <dbReference type="ARBA" id="ARBA00007236"/>
    </source>
</evidence>
<dbReference type="AlphaFoldDB" id="A0A9D4H195"/>
<dbReference type="Proteomes" id="UP000828390">
    <property type="component" value="Unassembled WGS sequence"/>
</dbReference>
<organism evidence="5 6">
    <name type="scientific">Dreissena polymorpha</name>
    <name type="common">Zebra mussel</name>
    <name type="synonym">Mytilus polymorpha</name>
    <dbReference type="NCBI Taxonomy" id="45954"/>
    <lineage>
        <taxon>Eukaryota</taxon>
        <taxon>Metazoa</taxon>
        <taxon>Spiralia</taxon>
        <taxon>Lophotrochozoa</taxon>
        <taxon>Mollusca</taxon>
        <taxon>Bivalvia</taxon>
        <taxon>Autobranchia</taxon>
        <taxon>Heteroconchia</taxon>
        <taxon>Euheterodonta</taxon>
        <taxon>Imparidentia</taxon>
        <taxon>Neoheterodontei</taxon>
        <taxon>Myida</taxon>
        <taxon>Dreissenoidea</taxon>
        <taxon>Dreissenidae</taxon>
        <taxon>Dreissena</taxon>
    </lineage>
</organism>
<evidence type="ECO:0000313" key="5">
    <source>
        <dbReference type="EMBL" id="KAH3827544.1"/>
    </source>
</evidence>
<evidence type="ECO:0000256" key="1">
    <source>
        <dbReference type="ARBA" id="ARBA00004613"/>
    </source>
</evidence>
<evidence type="ECO:0000256" key="3">
    <source>
        <dbReference type="ARBA" id="ARBA00022525"/>
    </source>
</evidence>
<comment type="caution">
    <text evidence="5">The sequence shown here is derived from an EMBL/GenBank/DDBJ whole genome shotgun (WGS) entry which is preliminary data.</text>
</comment>
<accession>A0A9D4H195</accession>
<evidence type="ECO:0000313" key="6">
    <source>
        <dbReference type="Proteomes" id="UP000828390"/>
    </source>
</evidence>
<comment type="similarity">
    <text evidence="2">Belongs to the IL-17 family.</text>
</comment>
<dbReference type="Pfam" id="PF06083">
    <property type="entry name" value="IL17"/>
    <property type="match status" value="1"/>
</dbReference>
<dbReference type="EMBL" id="JAIWYP010000005">
    <property type="protein sequence ID" value="KAH3827544.1"/>
    <property type="molecule type" value="Genomic_DNA"/>
</dbReference>
<dbReference type="InterPro" id="IPR029034">
    <property type="entry name" value="Cystine-knot_cytokine"/>
</dbReference>
<dbReference type="GO" id="GO:0005576">
    <property type="term" value="C:extracellular region"/>
    <property type="evidence" value="ECO:0007669"/>
    <property type="project" value="UniProtKB-SubCell"/>
</dbReference>
<evidence type="ECO:0000256" key="4">
    <source>
        <dbReference type="ARBA" id="ARBA00022729"/>
    </source>
</evidence>
<dbReference type="Gene3D" id="2.10.90.10">
    <property type="entry name" value="Cystine-knot cytokines"/>
    <property type="match status" value="1"/>
</dbReference>
<proteinExistence type="inferred from homology"/>
<sequence>MADITFSGLPGWIGDAETLDRIPDQYKNRTLTHYFGNQNCHRLPASPRNSFRRHRNTLNELAVCGWSYFRNVDNNRRPRVLLDTVCSCIDPGIPDLICEPITRYVKVLRRVECQNGVYVYRNVFEPVHVGCVAVAIPPSVRAGDDGVRMAQ</sequence>
<keyword evidence="3" id="KW-0964">Secreted</keyword>
<dbReference type="SUPFAM" id="SSF57501">
    <property type="entry name" value="Cystine-knot cytokines"/>
    <property type="match status" value="1"/>
</dbReference>
<gene>
    <name evidence="5" type="ORF">DPMN_129480</name>
</gene>
<dbReference type="GO" id="GO:0005125">
    <property type="term" value="F:cytokine activity"/>
    <property type="evidence" value="ECO:0007669"/>
    <property type="project" value="InterPro"/>
</dbReference>
<name>A0A9D4H195_DREPO</name>